<evidence type="ECO:0000256" key="3">
    <source>
        <dbReference type="ARBA" id="ARBA00022723"/>
    </source>
</evidence>
<feature type="signal peptide" evidence="8">
    <location>
        <begin position="1"/>
        <end position="25"/>
    </location>
</feature>
<gene>
    <name evidence="10" type="ORF">G7Y82_01645</name>
</gene>
<evidence type="ECO:0000256" key="5">
    <source>
        <dbReference type="ARBA" id="ARBA00023004"/>
    </source>
</evidence>
<dbReference type="GO" id="GO:0046872">
    <property type="term" value="F:metal ion binding"/>
    <property type="evidence" value="ECO:0007669"/>
    <property type="project" value="UniProtKB-KW"/>
</dbReference>
<sequence>MPVTRLPALAVLALCALGNTATAQADAQAGRQRFEQNCAICHSAGRVAGGAVGPDLGGVVGRAAAVVDGYGYTRALRDAGLTWDAATLDRFLAAPSKLVPGTAMPVATPDAAQRADLIAFLATTHAATSAATPAAGAAARSTAGDWRRDAPGQHHQLDLASLPAPYATPSSRNRAQTLAQPRGAWPKVPPGFVVSLWADDLSDPRRLRVAPNGDVFVAETTAGRVRVLRGADGTDHAERREVFVDGLDRPFGIAFYPAGNDPHWIYIAENNRVLRYPYRNGDLEVRGKAQTIVAKIVETTGGHTTRDLQFSADGRQLFISVGSGSNVAEGMPGTPRGGLLEWQHQHGLGASWGGETGRADVLVTDPLGTSAPRAYATGIRNCVGMTVQPANGALWCATNERDGLGDDLVPDYVTRVDEGAFYGWPWYYFGDHEDPRHAGARPDLKGKVRVPDVPLQAHSAALGIVFYDADRGVAQFPATYRGDAFVALHGSWNRSLRTGYKLVRVPMQDGQPRGGYEDFMTGFVLDDDRVWGRPVGVDIAHDGALLVSDDVGERIWRIAPVTP</sequence>
<evidence type="ECO:0000256" key="8">
    <source>
        <dbReference type="SAM" id="SignalP"/>
    </source>
</evidence>
<dbReference type="InterPro" id="IPR002327">
    <property type="entry name" value="Cyt_c_1A/1B"/>
</dbReference>
<dbReference type="SUPFAM" id="SSF50952">
    <property type="entry name" value="Soluble quinoprotein glucose dehydrogenase"/>
    <property type="match status" value="1"/>
</dbReference>
<evidence type="ECO:0000313" key="10">
    <source>
        <dbReference type="EMBL" id="NKF21000.1"/>
    </source>
</evidence>
<feature type="compositionally biased region" description="Polar residues" evidence="7">
    <location>
        <begin position="168"/>
        <end position="179"/>
    </location>
</feature>
<proteinExistence type="predicted"/>
<keyword evidence="8" id="KW-0732">Signal</keyword>
<reference evidence="10" key="1">
    <citation type="submission" date="2020-03" db="EMBL/GenBank/DDBJ databases">
        <title>Solimonas marina sp. nov., isolated from deep seawater of the Pacific Ocean.</title>
        <authorList>
            <person name="Liu X."/>
            <person name="Lai Q."/>
            <person name="Sun F."/>
            <person name="Gai Y."/>
            <person name="Li G."/>
            <person name="Shao Z."/>
        </authorList>
    </citation>
    <scope>NUCLEOTIDE SEQUENCE</scope>
    <source>
        <strain evidence="10">C16B3</strain>
    </source>
</reference>
<feature type="domain" description="Cytochrome c" evidence="9">
    <location>
        <begin position="25"/>
        <end position="125"/>
    </location>
</feature>
<feature type="compositionally biased region" description="Basic and acidic residues" evidence="7">
    <location>
        <begin position="145"/>
        <end position="157"/>
    </location>
</feature>
<keyword evidence="4" id="KW-0249">Electron transport</keyword>
<evidence type="ECO:0000256" key="2">
    <source>
        <dbReference type="ARBA" id="ARBA00022617"/>
    </source>
</evidence>
<dbReference type="EMBL" id="JAAVXB010000001">
    <property type="protein sequence ID" value="NKF21000.1"/>
    <property type="molecule type" value="Genomic_DNA"/>
</dbReference>
<dbReference type="SUPFAM" id="SSF46626">
    <property type="entry name" value="Cytochrome c"/>
    <property type="match status" value="1"/>
</dbReference>
<feature type="compositionally biased region" description="Low complexity" evidence="7">
    <location>
        <begin position="131"/>
        <end position="143"/>
    </location>
</feature>
<keyword evidence="1" id="KW-0813">Transport</keyword>
<dbReference type="PANTHER" id="PTHR19328:SF53">
    <property type="entry name" value="MEMBRANE PROTEIN"/>
    <property type="match status" value="1"/>
</dbReference>
<dbReference type="InterPro" id="IPR011042">
    <property type="entry name" value="6-blade_b-propeller_TolB-like"/>
</dbReference>
<dbReference type="RefSeq" id="WP_168146247.1">
    <property type="nucleotide sequence ID" value="NZ_JAAVXB010000001.1"/>
</dbReference>
<comment type="caution">
    <text evidence="10">The sequence shown here is derived from an EMBL/GenBank/DDBJ whole genome shotgun (WGS) entry which is preliminary data.</text>
</comment>
<accession>A0A969W9V4</accession>
<dbReference type="Gene3D" id="2.120.10.30">
    <property type="entry name" value="TolB, C-terminal domain"/>
    <property type="match status" value="1"/>
</dbReference>
<keyword evidence="2 6" id="KW-0349">Heme</keyword>
<protein>
    <submittedName>
        <fullName evidence="10">C-type cytochrome</fullName>
    </submittedName>
</protein>
<dbReference type="Proteomes" id="UP000653472">
    <property type="component" value="Unassembled WGS sequence"/>
</dbReference>
<name>A0A969W9V4_9GAMM</name>
<dbReference type="PRINTS" id="PR00604">
    <property type="entry name" value="CYTCHRMECIAB"/>
</dbReference>
<dbReference type="Pfam" id="PF22807">
    <property type="entry name" value="TrAA12"/>
    <property type="match status" value="2"/>
</dbReference>
<dbReference type="InterPro" id="IPR036909">
    <property type="entry name" value="Cyt_c-like_dom_sf"/>
</dbReference>
<evidence type="ECO:0000256" key="6">
    <source>
        <dbReference type="PROSITE-ProRule" id="PRU00433"/>
    </source>
</evidence>
<dbReference type="Pfam" id="PF00034">
    <property type="entry name" value="Cytochrom_C"/>
    <property type="match status" value="1"/>
</dbReference>
<dbReference type="PANTHER" id="PTHR19328">
    <property type="entry name" value="HEDGEHOG-INTERACTING PROTEIN"/>
    <property type="match status" value="1"/>
</dbReference>
<evidence type="ECO:0000313" key="11">
    <source>
        <dbReference type="Proteomes" id="UP000653472"/>
    </source>
</evidence>
<evidence type="ECO:0000256" key="7">
    <source>
        <dbReference type="SAM" id="MobiDB-lite"/>
    </source>
</evidence>
<feature type="region of interest" description="Disordered" evidence="7">
    <location>
        <begin position="131"/>
        <end position="182"/>
    </location>
</feature>
<keyword evidence="11" id="KW-1185">Reference proteome</keyword>
<dbReference type="GO" id="GO:0020037">
    <property type="term" value="F:heme binding"/>
    <property type="evidence" value="ECO:0007669"/>
    <property type="project" value="InterPro"/>
</dbReference>
<evidence type="ECO:0000259" key="9">
    <source>
        <dbReference type="PROSITE" id="PS51007"/>
    </source>
</evidence>
<dbReference type="InterPro" id="IPR009056">
    <property type="entry name" value="Cyt_c-like_dom"/>
</dbReference>
<dbReference type="AlphaFoldDB" id="A0A969W9V4"/>
<keyword evidence="5 6" id="KW-0408">Iron</keyword>
<feature type="chain" id="PRO_5037109628" evidence="8">
    <location>
        <begin position="26"/>
        <end position="563"/>
    </location>
</feature>
<evidence type="ECO:0000256" key="1">
    <source>
        <dbReference type="ARBA" id="ARBA00022448"/>
    </source>
</evidence>
<organism evidence="10 11">
    <name type="scientific">Solimonas marina</name>
    <dbReference type="NCBI Taxonomy" id="2714601"/>
    <lineage>
        <taxon>Bacteria</taxon>
        <taxon>Pseudomonadati</taxon>
        <taxon>Pseudomonadota</taxon>
        <taxon>Gammaproteobacteria</taxon>
        <taxon>Nevskiales</taxon>
        <taxon>Nevskiaceae</taxon>
        <taxon>Solimonas</taxon>
    </lineage>
</organism>
<dbReference type="Gene3D" id="1.10.760.10">
    <property type="entry name" value="Cytochrome c-like domain"/>
    <property type="match status" value="1"/>
</dbReference>
<dbReference type="InterPro" id="IPR011041">
    <property type="entry name" value="Quinoprot_gluc/sorb_DH_b-prop"/>
</dbReference>
<dbReference type="GO" id="GO:0009055">
    <property type="term" value="F:electron transfer activity"/>
    <property type="evidence" value="ECO:0007669"/>
    <property type="project" value="InterPro"/>
</dbReference>
<dbReference type="InterPro" id="IPR054539">
    <property type="entry name" value="Beta-prop_PDH"/>
</dbReference>
<keyword evidence="3 6" id="KW-0479">Metal-binding</keyword>
<evidence type="ECO:0000256" key="4">
    <source>
        <dbReference type="ARBA" id="ARBA00022982"/>
    </source>
</evidence>
<dbReference type="PROSITE" id="PS51007">
    <property type="entry name" value="CYTC"/>
    <property type="match status" value="1"/>
</dbReference>